<dbReference type="AlphaFoldDB" id="A0A8X7SD88"/>
<feature type="region of interest" description="Disordered" evidence="1">
    <location>
        <begin position="38"/>
        <end position="80"/>
    </location>
</feature>
<gene>
    <name evidence="2" type="ORF">Bca52824_033635</name>
</gene>
<proteinExistence type="predicted"/>
<protein>
    <submittedName>
        <fullName evidence="2">Uncharacterized protein</fullName>
    </submittedName>
</protein>
<organism evidence="2 3">
    <name type="scientific">Brassica carinata</name>
    <name type="common">Ethiopian mustard</name>
    <name type="synonym">Abyssinian cabbage</name>
    <dbReference type="NCBI Taxonomy" id="52824"/>
    <lineage>
        <taxon>Eukaryota</taxon>
        <taxon>Viridiplantae</taxon>
        <taxon>Streptophyta</taxon>
        <taxon>Embryophyta</taxon>
        <taxon>Tracheophyta</taxon>
        <taxon>Spermatophyta</taxon>
        <taxon>Magnoliopsida</taxon>
        <taxon>eudicotyledons</taxon>
        <taxon>Gunneridae</taxon>
        <taxon>Pentapetalae</taxon>
        <taxon>rosids</taxon>
        <taxon>malvids</taxon>
        <taxon>Brassicales</taxon>
        <taxon>Brassicaceae</taxon>
        <taxon>Brassiceae</taxon>
        <taxon>Brassica</taxon>
    </lineage>
</organism>
<feature type="region of interest" description="Disordered" evidence="1">
    <location>
        <begin position="1"/>
        <end position="26"/>
    </location>
</feature>
<sequence length="216" mass="23291">MIPAQLHPICDPSAYTPKSPPSQAPLFSDVDIHLHISADPITPTQPKYDSSAGPASRRACLFPLSPRPGSLESSPTKSQNSIPGFAVHAAGVNAFSATATSHPPVSTTTVHVDEAQPTDNNGVIELSDCGTPPSELHIFPMHGGNSLLRSYSNAKISQRYSHLSTSSDTMGSLLQINIKVWSFTSHLEVEFLEQFPSSTCCAYEWTKNMYVGVHFL</sequence>
<comment type="caution">
    <text evidence="2">The sequence shown here is derived from an EMBL/GenBank/DDBJ whole genome shotgun (WGS) entry which is preliminary data.</text>
</comment>
<keyword evidence="3" id="KW-1185">Reference proteome</keyword>
<feature type="compositionally biased region" description="Polar residues" evidence="1">
    <location>
        <begin position="71"/>
        <end position="80"/>
    </location>
</feature>
<accession>A0A8X7SD88</accession>
<evidence type="ECO:0000313" key="2">
    <source>
        <dbReference type="EMBL" id="KAG2304984.1"/>
    </source>
</evidence>
<evidence type="ECO:0000256" key="1">
    <source>
        <dbReference type="SAM" id="MobiDB-lite"/>
    </source>
</evidence>
<name>A0A8X7SD88_BRACI</name>
<dbReference type="Proteomes" id="UP000886595">
    <property type="component" value="Unassembled WGS sequence"/>
</dbReference>
<dbReference type="EMBL" id="JAAMPC010000007">
    <property type="protein sequence ID" value="KAG2304984.1"/>
    <property type="molecule type" value="Genomic_DNA"/>
</dbReference>
<evidence type="ECO:0000313" key="3">
    <source>
        <dbReference type="Proteomes" id="UP000886595"/>
    </source>
</evidence>
<reference evidence="2 3" key="1">
    <citation type="submission" date="2020-02" db="EMBL/GenBank/DDBJ databases">
        <authorList>
            <person name="Ma Q."/>
            <person name="Huang Y."/>
            <person name="Song X."/>
            <person name="Pei D."/>
        </authorList>
    </citation>
    <scope>NUCLEOTIDE SEQUENCE [LARGE SCALE GENOMIC DNA]</scope>
    <source>
        <strain evidence="2">Sxm20200214</strain>
        <tissue evidence="2">Leaf</tissue>
    </source>
</reference>